<comment type="caution">
    <text evidence="1">The sequence shown here is derived from an EMBL/GenBank/DDBJ whole genome shotgun (WGS) entry which is preliminary data.</text>
</comment>
<reference evidence="1 2" key="1">
    <citation type="submission" date="2024-02" db="EMBL/GenBank/DDBJ databases">
        <title>A draft genome for the cacao thread blight pathogen Marasmius crinis-equi.</title>
        <authorList>
            <person name="Cohen S.P."/>
            <person name="Baruah I.K."/>
            <person name="Amoako-Attah I."/>
            <person name="Bukari Y."/>
            <person name="Meinhardt L.W."/>
            <person name="Bailey B.A."/>
        </authorList>
    </citation>
    <scope>NUCLEOTIDE SEQUENCE [LARGE SCALE GENOMIC DNA]</scope>
    <source>
        <strain evidence="1 2">GH-76</strain>
    </source>
</reference>
<name>A0ABR3FA35_9AGAR</name>
<evidence type="ECO:0000313" key="2">
    <source>
        <dbReference type="Proteomes" id="UP001465976"/>
    </source>
</evidence>
<gene>
    <name evidence="1" type="ORF">V5O48_009842</name>
</gene>
<accession>A0ABR3FA35</accession>
<evidence type="ECO:0000313" key="1">
    <source>
        <dbReference type="EMBL" id="KAL0572115.1"/>
    </source>
</evidence>
<sequence length="462" mass="52470">MPDWPRPFPPELELAIFKELVSATGSSNSLLASVATCRHFFSILTSTSSLWTYVRIDTKSFRLISANPSNTAPARTFWPGLSIALRSSQGRPISLEIVFDGINKAQDTLIERYITPFHLNALKELLLRHGEIGRVRELVVRCAALTHITAILEFLNELQPLLNLETFTALCTSGDALGLEALEGTESDLQNPVLAEAGLPSTFFAEHSQARLPRLERVFLQGILLRYPSFFPTSLTSLSLFDVVRPKVHDFMRILEANRNTLQILELGHDVIPTEFTGQRLTLRDLFRLSVAVLDPRDLIGLVHLLDLPSLTEFAFTDVFNKLEGLELLWDDGSPMYSPEETAALEEGFLRMYDVVRQFWPLGNVKRLFLKYAVFYEHPGNAISLLPRSRFEEVDWDEEGRGVPLASKFFAEFTSLESLLMRSVHQTVLVAFHNPPYRYDEKEDEFTVVYKDWFPCLKSDSI</sequence>
<dbReference type="Proteomes" id="UP001465976">
    <property type="component" value="Unassembled WGS sequence"/>
</dbReference>
<protein>
    <recommendedName>
        <fullName evidence="3">F-box domain-containing protein</fullName>
    </recommendedName>
</protein>
<organism evidence="1 2">
    <name type="scientific">Marasmius crinis-equi</name>
    <dbReference type="NCBI Taxonomy" id="585013"/>
    <lineage>
        <taxon>Eukaryota</taxon>
        <taxon>Fungi</taxon>
        <taxon>Dikarya</taxon>
        <taxon>Basidiomycota</taxon>
        <taxon>Agaricomycotina</taxon>
        <taxon>Agaricomycetes</taxon>
        <taxon>Agaricomycetidae</taxon>
        <taxon>Agaricales</taxon>
        <taxon>Marasmiineae</taxon>
        <taxon>Marasmiaceae</taxon>
        <taxon>Marasmius</taxon>
    </lineage>
</organism>
<evidence type="ECO:0008006" key="3">
    <source>
        <dbReference type="Google" id="ProtNLM"/>
    </source>
</evidence>
<dbReference type="EMBL" id="JBAHYK010000670">
    <property type="protein sequence ID" value="KAL0572115.1"/>
    <property type="molecule type" value="Genomic_DNA"/>
</dbReference>
<keyword evidence="2" id="KW-1185">Reference proteome</keyword>
<proteinExistence type="predicted"/>